<keyword evidence="2" id="KW-0808">Transferase</keyword>
<dbReference type="InterPro" id="IPR050858">
    <property type="entry name" value="Mal-CoA-ACP_Trans/PKS_FabD"/>
</dbReference>
<gene>
    <name evidence="6" type="ORF">UFOPK1961_00083</name>
    <name evidence="7" type="ORF">UFOPK3364_00074</name>
</gene>
<dbReference type="EC" id="2.3.1.39" evidence="1"/>
<dbReference type="Pfam" id="PF00698">
    <property type="entry name" value="Acyl_transf_1"/>
    <property type="match status" value="1"/>
</dbReference>
<sequence length="304" mass="30895">MIIVVAPGQGSQTPGFLEPWLEIDGFRDHLGTLSEAAGVDLVAHGTVSDADTIRDTEIAQPLIVAASIVTGALLFEGRRNLVGGVAGHSVGEFAAACLAGVLSDVDAIRLVGVRGKAMANEASKVATGMSAVLGAELDVLQARLSELGLTAANMNGGGQVVVAGELSALAVLAEEPVPGTRVIPLQVAGAFHTAFMAGAVDTLREAASTVSPANPTIAIYTNRDGSRVSSGIDYMNFLIGQVSSPVRWDLCMDAFVHDGVTGVIELAPAGALVGLAKRGLKGIPTVAVKSPDDLVAAIELLEAS</sequence>
<evidence type="ECO:0000256" key="1">
    <source>
        <dbReference type="ARBA" id="ARBA00013258"/>
    </source>
</evidence>
<evidence type="ECO:0000313" key="7">
    <source>
        <dbReference type="EMBL" id="CAB4857770.1"/>
    </source>
</evidence>
<dbReference type="Gene3D" id="3.30.70.250">
    <property type="entry name" value="Malonyl-CoA ACP transacylase, ACP-binding"/>
    <property type="match status" value="1"/>
</dbReference>
<dbReference type="GO" id="GO:0006633">
    <property type="term" value="P:fatty acid biosynthetic process"/>
    <property type="evidence" value="ECO:0007669"/>
    <property type="project" value="TreeGrafter"/>
</dbReference>
<evidence type="ECO:0000259" key="5">
    <source>
        <dbReference type="SMART" id="SM00827"/>
    </source>
</evidence>
<protein>
    <recommendedName>
        <fullName evidence="1">[acyl-carrier-protein] S-malonyltransferase</fullName>
        <ecNumber evidence="1">2.3.1.39</ecNumber>
    </recommendedName>
</protein>
<dbReference type="AlphaFoldDB" id="A0A6J6ICZ1"/>
<evidence type="ECO:0000256" key="3">
    <source>
        <dbReference type="ARBA" id="ARBA00023315"/>
    </source>
</evidence>
<evidence type="ECO:0000256" key="4">
    <source>
        <dbReference type="ARBA" id="ARBA00048462"/>
    </source>
</evidence>
<name>A0A6J6ICZ1_9ZZZZ</name>
<dbReference type="Gene3D" id="3.40.366.10">
    <property type="entry name" value="Malonyl-Coenzyme A Acyl Carrier Protein, domain 2"/>
    <property type="match status" value="1"/>
</dbReference>
<dbReference type="GO" id="GO:0004314">
    <property type="term" value="F:[acyl-carrier-protein] S-malonyltransferase activity"/>
    <property type="evidence" value="ECO:0007669"/>
    <property type="project" value="UniProtKB-EC"/>
</dbReference>
<dbReference type="SMART" id="SM00827">
    <property type="entry name" value="PKS_AT"/>
    <property type="match status" value="1"/>
</dbReference>
<keyword evidence="3" id="KW-0012">Acyltransferase</keyword>
<dbReference type="SUPFAM" id="SSF52151">
    <property type="entry name" value="FabD/lysophospholipase-like"/>
    <property type="match status" value="1"/>
</dbReference>
<evidence type="ECO:0000256" key="2">
    <source>
        <dbReference type="ARBA" id="ARBA00022679"/>
    </source>
</evidence>
<organism evidence="6">
    <name type="scientific">freshwater metagenome</name>
    <dbReference type="NCBI Taxonomy" id="449393"/>
    <lineage>
        <taxon>unclassified sequences</taxon>
        <taxon>metagenomes</taxon>
        <taxon>ecological metagenomes</taxon>
    </lineage>
</organism>
<feature type="domain" description="Malonyl-CoA:ACP transacylase (MAT)" evidence="5">
    <location>
        <begin position="5"/>
        <end position="293"/>
    </location>
</feature>
<proteinExistence type="predicted"/>
<dbReference type="InterPro" id="IPR016035">
    <property type="entry name" value="Acyl_Trfase/lysoPLipase"/>
</dbReference>
<dbReference type="InterPro" id="IPR014043">
    <property type="entry name" value="Acyl_transferase_dom"/>
</dbReference>
<dbReference type="InterPro" id="IPR001227">
    <property type="entry name" value="Ac_transferase_dom_sf"/>
</dbReference>
<dbReference type="PANTHER" id="PTHR42681">
    <property type="entry name" value="MALONYL-COA-ACYL CARRIER PROTEIN TRANSACYLASE, MITOCHONDRIAL"/>
    <property type="match status" value="1"/>
</dbReference>
<dbReference type="EMBL" id="CAEZVJ010000004">
    <property type="protein sequence ID" value="CAB4621444.1"/>
    <property type="molecule type" value="Genomic_DNA"/>
</dbReference>
<accession>A0A6J6ICZ1</accession>
<comment type="catalytic activity">
    <reaction evidence="4">
        <text>holo-[ACP] + malonyl-CoA = malonyl-[ACP] + CoA</text>
        <dbReference type="Rhea" id="RHEA:41792"/>
        <dbReference type="Rhea" id="RHEA-COMP:9623"/>
        <dbReference type="Rhea" id="RHEA-COMP:9685"/>
        <dbReference type="ChEBI" id="CHEBI:57287"/>
        <dbReference type="ChEBI" id="CHEBI:57384"/>
        <dbReference type="ChEBI" id="CHEBI:64479"/>
        <dbReference type="ChEBI" id="CHEBI:78449"/>
        <dbReference type="EC" id="2.3.1.39"/>
    </reaction>
</comment>
<dbReference type="GO" id="GO:0005829">
    <property type="term" value="C:cytosol"/>
    <property type="evidence" value="ECO:0007669"/>
    <property type="project" value="TreeGrafter"/>
</dbReference>
<dbReference type="EMBL" id="CAFBLO010000003">
    <property type="protein sequence ID" value="CAB4857770.1"/>
    <property type="molecule type" value="Genomic_DNA"/>
</dbReference>
<reference evidence="6" key="1">
    <citation type="submission" date="2020-05" db="EMBL/GenBank/DDBJ databases">
        <authorList>
            <person name="Chiriac C."/>
            <person name="Salcher M."/>
            <person name="Ghai R."/>
            <person name="Kavagutti S V."/>
        </authorList>
    </citation>
    <scope>NUCLEOTIDE SEQUENCE</scope>
</reference>
<dbReference type="InterPro" id="IPR016036">
    <property type="entry name" value="Malonyl_transacylase_ACP-bd"/>
</dbReference>
<evidence type="ECO:0000313" key="6">
    <source>
        <dbReference type="EMBL" id="CAB4621444.1"/>
    </source>
</evidence>
<dbReference type="PANTHER" id="PTHR42681:SF1">
    <property type="entry name" value="MALONYL-COA-ACYL CARRIER PROTEIN TRANSACYLASE, MITOCHONDRIAL"/>
    <property type="match status" value="1"/>
</dbReference>
<dbReference type="SUPFAM" id="SSF55048">
    <property type="entry name" value="Probable ACP-binding domain of malonyl-CoA ACP transacylase"/>
    <property type="match status" value="1"/>
</dbReference>